<protein>
    <recommendedName>
        <fullName evidence="1">DUF2007 domain-containing protein</fullName>
    </recommendedName>
</protein>
<dbReference type="Pfam" id="PF09413">
    <property type="entry name" value="DUF2007"/>
    <property type="match status" value="1"/>
</dbReference>
<keyword evidence="3" id="KW-1185">Reference proteome</keyword>
<dbReference type="RefSeq" id="WP_175268689.1">
    <property type="nucleotide sequence ID" value="NZ_JABFCR010000001.1"/>
</dbReference>
<comment type="caution">
    <text evidence="2">The sequence shown here is derived from an EMBL/GenBank/DDBJ whole genome shotgun (WGS) entry which is preliminary data.</text>
</comment>
<evidence type="ECO:0000259" key="1">
    <source>
        <dbReference type="Pfam" id="PF09413"/>
    </source>
</evidence>
<evidence type="ECO:0000313" key="3">
    <source>
        <dbReference type="Proteomes" id="UP000566071"/>
    </source>
</evidence>
<dbReference type="InterPro" id="IPR011322">
    <property type="entry name" value="N-reg_PII-like_a/b"/>
</dbReference>
<name>A0ABX1VZC5_9SPHI</name>
<feature type="domain" description="DUF2007" evidence="1">
    <location>
        <begin position="12"/>
        <end position="69"/>
    </location>
</feature>
<dbReference type="SUPFAM" id="SSF54913">
    <property type="entry name" value="GlnB-like"/>
    <property type="match status" value="1"/>
</dbReference>
<sequence length="78" mass="8829">MEDKIVTLTSYIDLMQAEIGLGILQAAGISCFIDENAMGIYPLYSESLGAFKLKVFERDLEKSREILEHSDEQELDNE</sequence>
<accession>A0ABX1VZC5</accession>
<gene>
    <name evidence="2" type="ORF">HK413_00015</name>
</gene>
<dbReference type="InterPro" id="IPR018551">
    <property type="entry name" value="DUF2007"/>
</dbReference>
<organism evidence="2 3">
    <name type="scientific">Mucilaginibacter humi</name>
    <dbReference type="NCBI Taxonomy" id="2732510"/>
    <lineage>
        <taxon>Bacteria</taxon>
        <taxon>Pseudomonadati</taxon>
        <taxon>Bacteroidota</taxon>
        <taxon>Sphingobacteriia</taxon>
        <taxon>Sphingobacteriales</taxon>
        <taxon>Sphingobacteriaceae</taxon>
        <taxon>Mucilaginibacter</taxon>
    </lineage>
</organism>
<proteinExistence type="predicted"/>
<dbReference type="EMBL" id="JABFCR010000001">
    <property type="protein sequence ID" value="NNU32984.1"/>
    <property type="molecule type" value="Genomic_DNA"/>
</dbReference>
<dbReference type="Proteomes" id="UP000566071">
    <property type="component" value="Unassembled WGS sequence"/>
</dbReference>
<reference evidence="2 3" key="1">
    <citation type="submission" date="2020-05" db="EMBL/GenBank/DDBJ databases">
        <authorList>
            <person name="Khan S.A."/>
            <person name="Jeon C.O."/>
            <person name="Chun B.H."/>
        </authorList>
    </citation>
    <scope>NUCLEOTIDE SEQUENCE [LARGE SCALE GENOMIC DNA]</scope>
    <source>
        <strain evidence="2 3">S1162</strain>
    </source>
</reference>
<dbReference type="PROSITE" id="PS51257">
    <property type="entry name" value="PROKAR_LIPOPROTEIN"/>
    <property type="match status" value="1"/>
</dbReference>
<evidence type="ECO:0000313" key="2">
    <source>
        <dbReference type="EMBL" id="NNU32984.1"/>
    </source>
</evidence>